<evidence type="ECO:0000313" key="2">
    <source>
        <dbReference type="Proteomes" id="UP000813824"/>
    </source>
</evidence>
<evidence type="ECO:0000313" key="1">
    <source>
        <dbReference type="EMBL" id="KAH8077887.1"/>
    </source>
</evidence>
<dbReference type="InterPro" id="IPR032710">
    <property type="entry name" value="NTF2-like_dom_sf"/>
</dbReference>
<keyword evidence="2" id="KW-1185">Reference proteome</keyword>
<gene>
    <name evidence="1" type="ORF">BXZ70DRAFT_692614</name>
</gene>
<dbReference type="SUPFAM" id="SSF54427">
    <property type="entry name" value="NTF2-like"/>
    <property type="match status" value="1"/>
</dbReference>
<dbReference type="EMBL" id="JAEVFJ010000061">
    <property type="protein sequence ID" value="KAH8077887.1"/>
    <property type="molecule type" value="Genomic_DNA"/>
</dbReference>
<name>A0A8K0UEB0_9AGAR</name>
<reference evidence="1" key="1">
    <citation type="journal article" date="2021" name="New Phytol.">
        <title>Evolutionary innovations through gain and loss of genes in the ectomycorrhizal Boletales.</title>
        <authorList>
            <person name="Wu G."/>
            <person name="Miyauchi S."/>
            <person name="Morin E."/>
            <person name="Kuo A."/>
            <person name="Drula E."/>
            <person name="Varga T."/>
            <person name="Kohler A."/>
            <person name="Feng B."/>
            <person name="Cao Y."/>
            <person name="Lipzen A."/>
            <person name="Daum C."/>
            <person name="Hundley H."/>
            <person name="Pangilinan J."/>
            <person name="Johnson J."/>
            <person name="Barry K."/>
            <person name="LaButti K."/>
            <person name="Ng V."/>
            <person name="Ahrendt S."/>
            <person name="Min B."/>
            <person name="Choi I.G."/>
            <person name="Park H."/>
            <person name="Plett J.M."/>
            <person name="Magnuson J."/>
            <person name="Spatafora J.W."/>
            <person name="Nagy L.G."/>
            <person name="Henrissat B."/>
            <person name="Grigoriev I.V."/>
            <person name="Yang Z.L."/>
            <person name="Xu J."/>
            <person name="Martin F.M."/>
        </authorList>
    </citation>
    <scope>NUCLEOTIDE SEQUENCE</scope>
    <source>
        <strain evidence="1">KKN 215</strain>
    </source>
</reference>
<comment type="caution">
    <text evidence="1">The sequence shown here is derived from an EMBL/GenBank/DDBJ whole genome shotgun (WGS) entry which is preliminary data.</text>
</comment>
<organism evidence="1 2">
    <name type="scientific">Cristinia sonorae</name>
    <dbReference type="NCBI Taxonomy" id="1940300"/>
    <lineage>
        <taxon>Eukaryota</taxon>
        <taxon>Fungi</taxon>
        <taxon>Dikarya</taxon>
        <taxon>Basidiomycota</taxon>
        <taxon>Agaricomycotina</taxon>
        <taxon>Agaricomycetes</taxon>
        <taxon>Agaricomycetidae</taxon>
        <taxon>Agaricales</taxon>
        <taxon>Pleurotineae</taxon>
        <taxon>Stephanosporaceae</taxon>
        <taxon>Cristinia</taxon>
    </lineage>
</organism>
<dbReference type="AlphaFoldDB" id="A0A8K0UEB0"/>
<sequence>MPVSFPPSIVSSPSPQMKLVLDWFDAVNRVDFAALSGFVTKDYSQTLYPESLHRLPKEVTAGHEIGKLYSELVPKMETFEITVYDVVEGLNGKIVVHFSGDVQMSFGYRYLNEYMFTFEVVEQADGSFKLSKVKEFADTKATVDLLEAARKLKGIPLFSDTN</sequence>
<proteinExistence type="predicted"/>
<accession>A0A8K0UEB0</accession>
<evidence type="ECO:0008006" key="3">
    <source>
        <dbReference type="Google" id="ProtNLM"/>
    </source>
</evidence>
<dbReference type="Proteomes" id="UP000813824">
    <property type="component" value="Unassembled WGS sequence"/>
</dbReference>
<dbReference type="Gene3D" id="3.10.450.50">
    <property type="match status" value="1"/>
</dbReference>
<protein>
    <recommendedName>
        <fullName evidence="3">SnoaL-like domain-containing protein</fullName>
    </recommendedName>
</protein>